<protein>
    <submittedName>
        <fullName evidence="1">Uncharacterized protein</fullName>
    </submittedName>
</protein>
<comment type="caution">
    <text evidence="1">The sequence shown here is derived from an EMBL/GenBank/DDBJ whole genome shotgun (WGS) entry which is preliminary data.</text>
</comment>
<dbReference type="EMBL" id="JBHTHY010000014">
    <property type="protein sequence ID" value="MFD0798964.1"/>
    <property type="molecule type" value="Genomic_DNA"/>
</dbReference>
<organism evidence="1 2">
    <name type="scientific">Maribacter chungangensis</name>
    <dbReference type="NCBI Taxonomy" id="1069117"/>
    <lineage>
        <taxon>Bacteria</taxon>
        <taxon>Pseudomonadati</taxon>
        <taxon>Bacteroidota</taxon>
        <taxon>Flavobacteriia</taxon>
        <taxon>Flavobacteriales</taxon>
        <taxon>Flavobacteriaceae</taxon>
        <taxon>Maribacter</taxon>
    </lineage>
</organism>
<gene>
    <name evidence="1" type="ORF">ACFQZJ_15940</name>
</gene>
<dbReference type="Proteomes" id="UP001597012">
    <property type="component" value="Unassembled WGS sequence"/>
</dbReference>
<reference evidence="2" key="1">
    <citation type="journal article" date="2019" name="Int. J. Syst. Evol. Microbiol.">
        <title>The Global Catalogue of Microorganisms (GCM) 10K type strain sequencing project: providing services to taxonomists for standard genome sequencing and annotation.</title>
        <authorList>
            <consortium name="The Broad Institute Genomics Platform"/>
            <consortium name="The Broad Institute Genome Sequencing Center for Infectious Disease"/>
            <person name="Wu L."/>
            <person name="Ma J."/>
        </authorList>
    </citation>
    <scope>NUCLEOTIDE SEQUENCE [LARGE SCALE GENOMIC DNA]</scope>
    <source>
        <strain evidence="2">CCUG 61948</strain>
    </source>
</reference>
<proteinExistence type="predicted"/>
<evidence type="ECO:0000313" key="2">
    <source>
        <dbReference type="Proteomes" id="UP001597012"/>
    </source>
</evidence>
<evidence type="ECO:0000313" key="1">
    <source>
        <dbReference type="EMBL" id="MFD0798964.1"/>
    </source>
</evidence>
<accession>A0ABW3B8B2</accession>
<dbReference type="RefSeq" id="WP_379935869.1">
    <property type="nucleotide sequence ID" value="NZ_JBHTHY010000014.1"/>
</dbReference>
<name>A0ABW3B8B2_9FLAO</name>
<sequence length="121" mass="14205">MKKSRPVLFPEFIGNENMSSKVDVRWQDIRPEHKLKIGKPSNRYYQYIYPSLNFEDHSLDNLNGLLDYEGFEVYVRSILKMKNGESYAVLARQGDVLFSQDMVHIYAEIQKAHESFELLDA</sequence>
<keyword evidence="2" id="KW-1185">Reference proteome</keyword>